<dbReference type="OrthoDB" id="6506099at2759"/>
<keyword evidence="1" id="KW-0863">Zinc-finger</keyword>
<evidence type="ECO:0000313" key="5">
    <source>
        <dbReference type="RefSeq" id="XP_027198378.1"/>
    </source>
</evidence>
<protein>
    <submittedName>
        <fullName evidence="5">Uncharacterized protein LOC113792663</fullName>
    </submittedName>
</protein>
<reference evidence="5" key="1">
    <citation type="submission" date="2025-08" db="UniProtKB">
        <authorList>
            <consortium name="RefSeq"/>
        </authorList>
    </citation>
    <scope>IDENTIFICATION</scope>
    <source>
        <strain evidence="5">Airmid</strain>
    </source>
</reference>
<dbReference type="PANTHER" id="PTHR47331">
    <property type="entry name" value="PHD-TYPE DOMAIN-CONTAINING PROTEIN"/>
    <property type="match status" value="1"/>
</dbReference>
<dbReference type="Pfam" id="PF18701">
    <property type="entry name" value="DUF5641"/>
    <property type="match status" value="1"/>
</dbReference>
<proteinExistence type="predicted"/>
<dbReference type="PROSITE" id="PS50994">
    <property type="entry name" value="INTEGRASE"/>
    <property type="match status" value="1"/>
</dbReference>
<dbReference type="GO" id="GO:0015074">
    <property type="term" value="P:DNA integration"/>
    <property type="evidence" value="ECO:0007669"/>
    <property type="project" value="InterPro"/>
</dbReference>
<dbReference type="GO" id="GO:0003676">
    <property type="term" value="F:nucleic acid binding"/>
    <property type="evidence" value="ECO:0007669"/>
    <property type="project" value="InterPro"/>
</dbReference>
<dbReference type="RefSeq" id="XP_027198378.1">
    <property type="nucleotide sequence ID" value="XM_027342577.1"/>
</dbReference>
<dbReference type="SUPFAM" id="SSF53098">
    <property type="entry name" value="Ribonuclease H-like"/>
    <property type="match status" value="1"/>
</dbReference>
<dbReference type="Pfam" id="PF00098">
    <property type="entry name" value="zf-CCHC"/>
    <property type="match status" value="1"/>
</dbReference>
<dbReference type="Proteomes" id="UP000515146">
    <property type="component" value="Unplaced"/>
</dbReference>
<dbReference type="PROSITE" id="PS50158">
    <property type="entry name" value="ZF_CCHC"/>
    <property type="match status" value="1"/>
</dbReference>
<dbReference type="OMA" id="HITEYEA"/>
<name>A0A6P6XYV2_DERPT</name>
<evidence type="ECO:0000256" key="1">
    <source>
        <dbReference type="PROSITE-ProRule" id="PRU00047"/>
    </source>
</evidence>
<dbReference type="Gene3D" id="2.40.70.10">
    <property type="entry name" value="Acid Proteases"/>
    <property type="match status" value="1"/>
</dbReference>
<dbReference type="GO" id="GO:0008270">
    <property type="term" value="F:zinc ion binding"/>
    <property type="evidence" value="ECO:0007669"/>
    <property type="project" value="UniProtKB-KW"/>
</dbReference>
<keyword evidence="1" id="KW-0862">Zinc</keyword>
<dbReference type="Gene3D" id="3.30.420.10">
    <property type="entry name" value="Ribonuclease H-like superfamily/Ribonuclease H"/>
    <property type="match status" value="1"/>
</dbReference>
<dbReference type="InParanoid" id="A0A6P6XYV2"/>
<dbReference type="InterPro" id="IPR040676">
    <property type="entry name" value="DUF5641"/>
</dbReference>
<feature type="domain" description="CCHC-type" evidence="2">
    <location>
        <begin position="441"/>
        <end position="454"/>
    </location>
</feature>
<dbReference type="InterPro" id="IPR036397">
    <property type="entry name" value="RNaseH_sf"/>
</dbReference>
<dbReference type="InterPro" id="IPR021109">
    <property type="entry name" value="Peptidase_aspartic_dom_sf"/>
</dbReference>
<dbReference type="InterPro" id="IPR001878">
    <property type="entry name" value="Znf_CCHC"/>
</dbReference>
<dbReference type="InterPro" id="IPR036875">
    <property type="entry name" value="Znf_CCHC_sf"/>
</dbReference>
<keyword evidence="1" id="KW-0479">Metal-binding</keyword>
<feature type="domain" description="Integrase catalytic" evidence="3">
    <location>
        <begin position="1248"/>
        <end position="1413"/>
    </location>
</feature>
<dbReference type="SUPFAM" id="SSF57756">
    <property type="entry name" value="Retrovirus zinc finger-like domains"/>
    <property type="match status" value="1"/>
</dbReference>
<evidence type="ECO:0000259" key="2">
    <source>
        <dbReference type="PROSITE" id="PS50158"/>
    </source>
</evidence>
<organism evidence="4 5">
    <name type="scientific">Dermatophagoides pteronyssinus</name>
    <name type="common">European house dust mite</name>
    <dbReference type="NCBI Taxonomy" id="6956"/>
    <lineage>
        <taxon>Eukaryota</taxon>
        <taxon>Metazoa</taxon>
        <taxon>Ecdysozoa</taxon>
        <taxon>Arthropoda</taxon>
        <taxon>Chelicerata</taxon>
        <taxon>Arachnida</taxon>
        <taxon>Acari</taxon>
        <taxon>Acariformes</taxon>
        <taxon>Sarcoptiformes</taxon>
        <taxon>Astigmata</taxon>
        <taxon>Psoroptidia</taxon>
        <taxon>Analgoidea</taxon>
        <taxon>Pyroglyphidae</taxon>
        <taxon>Dermatophagoidinae</taxon>
        <taxon>Dermatophagoides</taxon>
    </lineage>
</organism>
<dbReference type="SMART" id="SM00343">
    <property type="entry name" value="ZnF_C2HC"/>
    <property type="match status" value="1"/>
</dbReference>
<dbReference type="Pfam" id="PF05380">
    <property type="entry name" value="Peptidase_A17"/>
    <property type="match status" value="1"/>
</dbReference>
<dbReference type="InterPro" id="IPR008042">
    <property type="entry name" value="Retrotrans_Pao"/>
</dbReference>
<gene>
    <name evidence="5" type="primary">LOC113792663</name>
</gene>
<dbReference type="InterPro" id="IPR012337">
    <property type="entry name" value="RNaseH-like_sf"/>
</dbReference>
<keyword evidence="4" id="KW-1185">Reference proteome</keyword>
<dbReference type="KEGG" id="dpte:113792663"/>
<sequence length="1540" mass="179325">MMNETGSSTTIIGVKQQTNTLIRRIQLAEFNLFRRQLPMKIDEIDDLYEEYSDAVAQSLNDDENDEEIDRLMMQKEVVDRMFAYMRTIQMIQKHITEYEAGRSIVANVDDIKEGIKHIKSIQKQFPQIEGRQRDLINKWATIEVAMNQNVSEVLTSVPRQEQYNGRSTPIVESIQGADENETVMNPQPTIWPNYTRWNPRPGAVRVQAKQIQKFSGDPIDYHKFREDIEHYIINNPEIDGAKNKLKEIQDLLPTKHRYLLNRIDRSNIKMDEIKKVLDQHYGGRHQIIPALTRKIQSAPYISARPQLKDYEAMLEVVISIVDTLNLTNLMSEDYHLSTYVMSKIDEIHHQHIGDDYELSLDHIEKFLRRGLNRKQALTARMNTNPYIVRERQRIINGRQPINVMMTTNPNRCFFQDGDHTTDECQLTMDQRRQFIISNRLCFRCGQEGHNSRECTTTNRCRICGRNHVPYLCYQRTTIHRHIETDRPINNQLINSAAAEPVATNSQPSLLTQSGRSMHKTLVTEINGETVRVVFDEGASSSFVSSRLAEKWNAEIIRAEPIFMDTLSNTGPTTTGHLMIKVKMPTWDGRHKELGFRINDKIDKLNFDCINADQQEYIRRLKIDFKDEQRVVEMLIGLDNINQIQLAEERRLSKDVMAKRTTLGWVVYGVSKITNVLLNLNQSSMIESALDVDVETEDKVAMEKFIDDYCNNNNVKYNSTTKRYEVKLPFIPNVEVESNFEEAKRQVMGMVKNMKVDRRKQYQDLINDLNRDEIISTTEIVPKIGYHMPHFVITRNDKNTTKMRMVFNASNGTRPLNKAIFKGVLGIEWSESDNMKVLMPEWDNKKNITKRSLLQYHASIYDPFGFVLASTLKLKLLIHKVWTKKYDWDDELDESLRIEVRKTMSDIDELKSFEFQRKVFDDHTTDFELWIFVDANKDAIGAACYLSDGNQISLIYAKSKLIKPRKIVSGELLALAMGANISQTLSEILHPKQTILWSDSMDNVKRLEDDINKYTYPVAVHLFNIKSKIAIVRHVSGKKNPADAFTRGVPTRELYKLHRLKVNEIVDEQPASIMIQVANNVNKEQRFDVSKFDLSTKRSYQSWLELVEQQPDEWKLSIDDNNDELTILIKLIQQQFIDEQFKKQQPLFYDEKGLARCLTRLEHAELEYDEKYPIVLPTCEFTKAFLEYLHQNDEHSSVAYSLANLRSKYFVPRARQLLTKIKKRCTKCRQMNTKPLKVFMGNPPVERLARSDPFENIGVDAFELKTTPKTTGLIFTCCVTRAVHFEVLEKITSEGICDAFMIFAALHRTPTIVYSDQGTNLKRFGKMLNEAFKLLKTEFQWRFNTPAAPFRGGFYEALIKSMKRGFRSIVWQKEPKASDMRLVLYRIQSMMNSRPLMQTESHILTPNHLIYGNNKRSPMIPPRRGMADCSLVKYWRRTERMINSAWKTYRDVYLKELRLYHQNNKHYEYVNVGDQVLLVDENTPIGSWRAGRVIERIPNKDGVYRTYKIQVDGRVIERPAQKIALLEEEGRNVADTMNLTN</sequence>
<accession>A0A6P6XYV2</accession>
<dbReference type="InterPro" id="IPR001584">
    <property type="entry name" value="Integrase_cat-core"/>
</dbReference>
<evidence type="ECO:0000259" key="3">
    <source>
        <dbReference type="PROSITE" id="PS50994"/>
    </source>
</evidence>
<evidence type="ECO:0000313" key="4">
    <source>
        <dbReference type="Proteomes" id="UP000515146"/>
    </source>
</evidence>